<dbReference type="RefSeq" id="WP_070802020.1">
    <property type="nucleotide sequence ID" value="NZ_MLTE01000010.1"/>
</dbReference>
<dbReference type="Gene3D" id="2.40.50.230">
    <property type="entry name" value="Gp5 N-terminal domain"/>
    <property type="match status" value="1"/>
</dbReference>
<feature type="region of interest" description="Disordered" evidence="1">
    <location>
        <begin position="527"/>
        <end position="546"/>
    </location>
</feature>
<organism evidence="2">
    <name type="scientific">Salmonella enterica</name>
    <name type="common">Salmonella choleraesuis</name>
    <dbReference type="NCBI Taxonomy" id="28901"/>
    <lineage>
        <taxon>Bacteria</taxon>
        <taxon>Pseudomonadati</taxon>
        <taxon>Pseudomonadota</taxon>
        <taxon>Gammaproteobacteria</taxon>
        <taxon>Enterobacterales</taxon>
        <taxon>Enterobacteriaceae</taxon>
        <taxon>Salmonella</taxon>
    </lineage>
</organism>
<comment type="caution">
    <text evidence="2">The sequence shown here is derived from an EMBL/GenBank/DDBJ whole genome shotgun (WGS) entry which is preliminary data.</text>
</comment>
<evidence type="ECO:0008006" key="3">
    <source>
        <dbReference type="Google" id="ProtNLM"/>
    </source>
</evidence>
<dbReference type="InterPro" id="IPR037026">
    <property type="entry name" value="Vgr_OB-fold_dom_sf"/>
</dbReference>
<sequence length="562" mass="61981">MKPIRDLRINGKPYPVVEENIVLRLNGAGTGFITINDTDDKTPLRGRSVELSIGYNDQPVRWFSGYVENDSRTGKGLRKLMVREAAAILQYPLNVSMQHPTLKQVAKHIEDNTGLRVQLPDADYTTTPIPHMTHNGNGYQLMTLIGRAFNIPDYVWYPSVDGIVYVGSFADCRFAKRPVQLPVEITKDDHGANGWTVQTIPMIRPGVVMNGHRISQVQLQGDSMIISWSDGRQSPMQRQVETLYPELGNKTHLPRMGRVIAPTENTTQGDLHDEFRPRYAVNVQPLDENGNPAKDTPVYNAVPVPVPMAGSESGLFQYPPAGTLVTLAHVDGRPDKPVITGTHAHGQSLPDIKPGEQLQQQRAEVFQRVHTDGSWQRETDQAIREKSTDRTIENTTETRTSTTRNVTVKANSTMTVLGTHKLMSGHIQHIADGDYAVAATKKLLQHADSAELDVTHQWQTSAENATHNVAQVLEEKIGQIKKSVAGQMQQIIAPQVWFGSSTINTLNLMLDLCDTVQQLAQLTAQHTHTNNGSSQPTNSGSISATASKAGDLKAKYSAVIKQ</sequence>
<name>A0A3F3J3M9_SALER</name>
<dbReference type="SUPFAM" id="SSF69349">
    <property type="entry name" value="Phage fibre proteins"/>
    <property type="match status" value="1"/>
</dbReference>
<gene>
    <name evidence="2" type="ORF">A7S51_15755</name>
</gene>
<accession>A0A3F3J3M9</accession>
<evidence type="ECO:0000313" key="2">
    <source>
        <dbReference type="EMBL" id="OHJ51176.1"/>
    </source>
</evidence>
<dbReference type="AlphaFoldDB" id="A0A3F3J3M9"/>
<proteinExistence type="predicted"/>
<dbReference type="Proteomes" id="UP000866740">
    <property type="component" value="Unassembled WGS sequence"/>
</dbReference>
<reference evidence="2" key="1">
    <citation type="submission" date="2016-09" db="EMBL/GenBank/DDBJ databases">
        <title>Whole genome sequencing of Salmonella enterica.</title>
        <authorList>
            <person name="Bell R."/>
        </authorList>
    </citation>
    <scope>NUCLEOTIDE SEQUENCE [LARGE SCALE GENOMIC DNA]</scope>
    <source>
        <strain evidence="2">CFSAN044929</strain>
    </source>
</reference>
<dbReference type="EMBL" id="MLTE01000010">
    <property type="protein sequence ID" value="OHJ51176.1"/>
    <property type="molecule type" value="Genomic_DNA"/>
</dbReference>
<protein>
    <recommendedName>
        <fullName evidence="3">Phage protein</fullName>
    </recommendedName>
</protein>
<dbReference type="SUPFAM" id="SSF69255">
    <property type="entry name" value="gp5 N-terminal domain-like"/>
    <property type="match status" value="1"/>
</dbReference>
<evidence type="ECO:0000256" key="1">
    <source>
        <dbReference type="SAM" id="MobiDB-lite"/>
    </source>
</evidence>